<reference evidence="2" key="1">
    <citation type="journal article" date="2011" name="Proc. Natl. Acad. Sci. U.S.A.">
        <title>Genomic insights into the physiology and ecology of the marine filamentous cyanobacterium Lyngbya majuscula.</title>
        <authorList>
            <person name="Jones A.C."/>
            <person name="Monroe E.A."/>
            <person name="Podell S."/>
            <person name="Hess W.R."/>
            <person name="Klages S."/>
            <person name="Esquenazi E."/>
            <person name="Niessen S."/>
            <person name="Hoover H."/>
            <person name="Rothmann M."/>
            <person name="Lasken R.S."/>
            <person name="Yates J.R.III."/>
            <person name="Reinhardt R."/>
            <person name="Kube M."/>
            <person name="Burkart M.D."/>
            <person name="Allen E.E."/>
            <person name="Dorrestein P.C."/>
            <person name="Gerwick W.H."/>
            <person name="Gerwick L."/>
        </authorList>
    </citation>
    <scope>NUCLEOTIDE SEQUENCE [LARGE SCALE GENOMIC DNA]</scope>
    <source>
        <strain evidence="2">3L</strain>
    </source>
</reference>
<evidence type="ECO:0000313" key="2">
    <source>
        <dbReference type="Proteomes" id="UP000003959"/>
    </source>
</evidence>
<gene>
    <name evidence="1" type="ORF">LYNGBM3L_49930</name>
</gene>
<dbReference type="AlphaFoldDB" id="F4XY19"/>
<protein>
    <submittedName>
        <fullName evidence="1">Uncharacterized protein</fullName>
    </submittedName>
</protein>
<sequence length="41" mass="4792">MIYRFRSIGFDLSVDLGRLSLPRFIGIIDQLFELLICISYP</sequence>
<dbReference type="HOGENOM" id="CLU_3272906_0_0_3"/>
<evidence type="ECO:0000313" key="1">
    <source>
        <dbReference type="EMBL" id="EGJ30525.1"/>
    </source>
</evidence>
<dbReference type="Proteomes" id="UP000003959">
    <property type="component" value="Unassembled WGS sequence"/>
</dbReference>
<dbReference type="EMBL" id="GL890953">
    <property type="protein sequence ID" value="EGJ30525.1"/>
    <property type="molecule type" value="Genomic_DNA"/>
</dbReference>
<proteinExistence type="predicted"/>
<organism evidence="1 2">
    <name type="scientific">Moorena producens 3L</name>
    <dbReference type="NCBI Taxonomy" id="489825"/>
    <lineage>
        <taxon>Bacteria</taxon>
        <taxon>Bacillati</taxon>
        <taxon>Cyanobacteriota</taxon>
        <taxon>Cyanophyceae</taxon>
        <taxon>Coleofasciculales</taxon>
        <taxon>Coleofasciculaceae</taxon>
        <taxon>Moorena</taxon>
    </lineage>
</organism>
<name>F4XY19_9CYAN</name>
<keyword evidence="2" id="KW-1185">Reference proteome</keyword>
<accession>F4XY19</accession>